<proteinExistence type="predicted"/>
<dbReference type="EMBL" id="GAIX01000932">
    <property type="protein sequence ID" value="JAA91628.1"/>
    <property type="molecule type" value="Transcribed_RNA"/>
</dbReference>
<reference evidence="1" key="1">
    <citation type="journal article" date="2013" name="BMC Genomics">
        <title>Unscrambling butterfly oogenesis.</title>
        <authorList>
            <person name="Carter J.M."/>
            <person name="Baker S.C."/>
            <person name="Pink R."/>
            <person name="Carter D.R."/>
            <person name="Collins A."/>
            <person name="Tomlin J."/>
            <person name="Gibbs M."/>
            <person name="Breuker C.J."/>
        </authorList>
    </citation>
    <scope>NUCLEOTIDE SEQUENCE</scope>
    <source>
        <tissue evidence="1">Ovary</tissue>
    </source>
</reference>
<accession>S4PNC7</accession>
<dbReference type="AlphaFoldDB" id="S4PNC7"/>
<organism evidence="1">
    <name type="scientific">Pararge aegeria</name>
    <name type="common">speckled wood butterfly</name>
    <dbReference type="NCBI Taxonomy" id="116150"/>
    <lineage>
        <taxon>Eukaryota</taxon>
        <taxon>Metazoa</taxon>
        <taxon>Ecdysozoa</taxon>
        <taxon>Arthropoda</taxon>
        <taxon>Hexapoda</taxon>
        <taxon>Insecta</taxon>
        <taxon>Pterygota</taxon>
        <taxon>Neoptera</taxon>
        <taxon>Endopterygota</taxon>
        <taxon>Lepidoptera</taxon>
        <taxon>Glossata</taxon>
        <taxon>Ditrysia</taxon>
        <taxon>Papilionoidea</taxon>
        <taxon>Nymphalidae</taxon>
        <taxon>Satyrinae</taxon>
        <taxon>Satyrini</taxon>
        <taxon>Parargina</taxon>
        <taxon>Pararge</taxon>
    </lineage>
</organism>
<sequence>MVYRPTIFICVKPKRWKISNHLRALQGGTATRPKLRVSTSIGACDLTALVNNDYIIAGLAKLTFYKTN</sequence>
<reference evidence="1" key="2">
    <citation type="submission" date="2013-05" db="EMBL/GenBank/DDBJ databases">
        <authorList>
            <person name="Carter J.-M."/>
            <person name="Baker S.C."/>
            <person name="Pink R."/>
            <person name="Carter D.R.F."/>
            <person name="Collins A."/>
            <person name="Tomlin J."/>
            <person name="Gibbs M."/>
            <person name="Breuker C.J."/>
        </authorList>
    </citation>
    <scope>NUCLEOTIDE SEQUENCE</scope>
    <source>
        <tissue evidence="1">Ovary</tissue>
    </source>
</reference>
<protein>
    <submittedName>
        <fullName evidence="1">Uncharacterized protein</fullName>
    </submittedName>
</protein>
<name>S4PNC7_9NEOP</name>
<evidence type="ECO:0000313" key="1">
    <source>
        <dbReference type="EMBL" id="JAA91628.1"/>
    </source>
</evidence>